<feature type="domain" description="TonB-dependent receptor-like beta-barrel" evidence="6">
    <location>
        <begin position="433"/>
        <end position="904"/>
    </location>
</feature>
<feature type="chain" id="PRO_5045054570" evidence="5">
    <location>
        <begin position="24"/>
        <end position="948"/>
    </location>
</feature>
<comment type="subcellular location">
    <subcellularLocation>
        <location evidence="1 4">Cell outer membrane</location>
    </subcellularLocation>
</comment>
<sequence>MLHPNSFLASLVISLFSISVLVAQTGSIKGTVKDSKTNEPLIGAAVAIQGTTNGSITDSEGNFLISKAPVGKQVLTITYISYLTKKIEVSVEAGKQIILNTALDEDAGQTLQEVVVTASKATNTEVAVISEIKSIQQVAVGVSAQQISRSPDRDAAQIARRVPGVSIVDNRFILVRGLSQRYNSVLINDVIAPSTEVDVRSFSFDMIPSNIIDRMLIFKSGAGDLPGEFAGGAVKIYTKSAPEENFTNLTIGTGYRSGTTFQSVEKYKGGKLDFLGFDDGDRSIPTKVPPQTSFNNFSSEDRAVFANKFPNTWGVNKSTVPLDFRLNFTLGRRFDIGSIQTGNITSINYSNTNQFADVAFKTYENGNVAGVAQNNFKDAQYVSNVRLGVLHNWFFRFSPKFTLEFKNLFNQLGFSETVVRQGEDLNMNTIKSYSERYESRSIYSGQLQGKHKLNGDKTTVDWVAGLGYTHRTEPDWKRLKYIASSSGSETVYTASISNQPLVSEAGRFYSRLDESVLTLAGNMEHKFGSSDDTDPVKLKFGFYTERKDRAFKARFFGYTSNPNADADAITAIKHQSINTIFSPANIQGGTNSLTIEEGTKSTDRYDASNTLGAGYVSAYLPLTKKINATLGFRVEYNNQGLTVPGVATKVDITKVSPLPSLNLVYNLSDKQLVRLAYSSTVNRPEFRELAQFRFYDFNTDSDVLGNEHLTTTTIQNADFRWELYPTPSELISVGVFYKYFKNPIESFLLPTGGGLTYTFINTKQAKSYGIEAEIRKSLAELSSNAIIQNLSVVANASYIISRVDMGDYLTLPAAITTDPYAVQGITDKKRPMMNQSPYLVNAGLNYQNEVTGVQIGLLYNVYGKRIYAVGNINTPTVYEMPRNVIDLTASKTFNKKWEVKLAIQDILNQRYRLEQDFTKDSKITSEDKQPNRVYRRGTYSTISLSYNF</sequence>
<organism evidence="8 9">
    <name type="scientific">Xanthocytophaga flava</name>
    <dbReference type="NCBI Taxonomy" id="3048013"/>
    <lineage>
        <taxon>Bacteria</taxon>
        <taxon>Pseudomonadati</taxon>
        <taxon>Bacteroidota</taxon>
        <taxon>Cytophagia</taxon>
        <taxon>Cytophagales</taxon>
        <taxon>Rhodocytophagaceae</taxon>
        <taxon>Xanthocytophaga</taxon>
    </lineage>
</organism>
<dbReference type="Gene3D" id="2.170.130.10">
    <property type="entry name" value="TonB-dependent receptor, plug domain"/>
    <property type="match status" value="1"/>
</dbReference>
<reference evidence="8 9" key="1">
    <citation type="submission" date="2023-05" db="EMBL/GenBank/DDBJ databases">
        <authorList>
            <person name="Zhang X."/>
        </authorList>
    </citation>
    <scope>NUCLEOTIDE SEQUENCE [LARGE SCALE GENOMIC DNA]</scope>
    <source>
        <strain evidence="8 9">DM2B3-1</strain>
    </source>
</reference>
<evidence type="ECO:0000256" key="3">
    <source>
        <dbReference type="ARBA" id="ARBA00023237"/>
    </source>
</evidence>
<name>A0ABT7CN90_9BACT</name>
<keyword evidence="8" id="KW-0675">Receptor</keyword>
<keyword evidence="3" id="KW-0998">Cell outer membrane</keyword>
<dbReference type="PANTHER" id="PTHR40980">
    <property type="entry name" value="PLUG DOMAIN-CONTAINING PROTEIN"/>
    <property type="match status" value="1"/>
</dbReference>
<dbReference type="SUPFAM" id="SSF56935">
    <property type="entry name" value="Porins"/>
    <property type="match status" value="1"/>
</dbReference>
<evidence type="ECO:0000313" key="9">
    <source>
        <dbReference type="Proteomes" id="UP001228581"/>
    </source>
</evidence>
<dbReference type="InterPro" id="IPR036942">
    <property type="entry name" value="Beta-barrel_TonB_sf"/>
</dbReference>
<proteinExistence type="inferred from homology"/>
<evidence type="ECO:0000256" key="1">
    <source>
        <dbReference type="ARBA" id="ARBA00004442"/>
    </source>
</evidence>
<keyword evidence="2 4" id="KW-0472">Membrane</keyword>
<keyword evidence="9" id="KW-1185">Reference proteome</keyword>
<dbReference type="Pfam" id="PF07715">
    <property type="entry name" value="Plug"/>
    <property type="match status" value="1"/>
</dbReference>
<dbReference type="InterPro" id="IPR008969">
    <property type="entry name" value="CarboxyPept-like_regulatory"/>
</dbReference>
<accession>A0ABT7CN90</accession>
<feature type="domain" description="TonB-dependent receptor plug" evidence="7">
    <location>
        <begin position="135"/>
        <end position="234"/>
    </location>
</feature>
<keyword evidence="4" id="KW-0798">TonB box</keyword>
<dbReference type="Proteomes" id="UP001228581">
    <property type="component" value="Unassembled WGS sequence"/>
</dbReference>
<evidence type="ECO:0000259" key="6">
    <source>
        <dbReference type="Pfam" id="PF00593"/>
    </source>
</evidence>
<dbReference type="Pfam" id="PF13715">
    <property type="entry name" value="CarbopepD_reg_2"/>
    <property type="match status" value="1"/>
</dbReference>
<dbReference type="EMBL" id="JASJOT010000013">
    <property type="protein sequence ID" value="MDJ1495147.1"/>
    <property type="molecule type" value="Genomic_DNA"/>
</dbReference>
<dbReference type="Gene3D" id="2.60.40.1120">
    <property type="entry name" value="Carboxypeptidase-like, regulatory domain"/>
    <property type="match status" value="1"/>
</dbReference>
<gene>
    <name evidence="8" type="ORF">QNI19_19565</name>
</gene>
<protein>
    <submittedName>
        <fullName evidence="8">TonB-dependent receptor</fullName>
    </submittedName>
</protein>
<dbReference type="RefSeq" id="WP_313998932.1">
    <property type="nucleotide sequence ID" value="NZ_JASJOT010000013.1"/>
</dbReference>
<evidence type="ECO:0000256" key="5">
    <source>
        <dbReference type="SAM" id="SignalP"/>
    </source>
</evidence>
<dbReference type="Pfam" id="PF00593">
    <property type="entry name" value="TonB_dep_Rec_b-barrel"/>
    <property type="match status" value="1"/>
</dbReference>
<evidence type="ECO:0000259" key="7">
    <source>
        <dbReference type="Pfam" id="PF07715"/>
    </source>
</evidence>
<keyword evidence="5" id="KW-0732">Signal</keyword>
<evidence type="ECO:0000313" key="8">
    <source>
        <dbReference type="EMBL" id="MDJ1495147.1"/>
    </source>
</evidence>
<dbReference type="PANTHER" id="PTHR40980:SF5">
    <property type="entry name" value="TONB-DEPENDENT RECEPTOR"/>
    <property type="match status" value="1"/>
</dbReference>
<dbReference type="Gene3D" id="2.40.170.20">
    <property type="entry name" value="TonB-dependent receptor, beta-barrel domain"/>
    <property type="match status" value="1"/>
</dbReference>
<comment type="similarity">
    <text evidence="4">Belongs to the TonB-dependent receptor family.</text>
</comment>
<dbReference type="InterPro" id="IPR037066">
    <property type="entry name" value="Plug_dom_sf"/>
</dbReference>
<dbReference type="InterPro" id="IPR000531">
    <property type="entry name" value="Beta-barrel_TonB"/>
</dbReference>
<evidence type="ECO:0000256" key="2">
    <source>
        <dbReference type="ARBA" id="ARBA00023136"/>
    </source>
</evidence>
<dbReference type="InterPro" id="IPR012910">
    <property type="entry name" value="Plug_dom"/>
</dbReference>
<evidence type="ECO:0000256" key="4">
    <source>
        <dbReference type="RuleBase" id="RU003357"/>
    </source>
</evidence>
<comment type="caution">
    <text evidence="8">The sequence shown here is derived from an EMBL/GenBank/DDBJ whole genome shotgun (WGS) entry which is preliminary data.</text>
</comment>
<feature type="signal peptide" evidence="5">
    <location>
        <begin position="1"/>
        <end position="23"/>
    </location>
</feature>
<dbReference type="SUPFAM" id="SSF49464">
    <property type="entry name" value="Carboxypeptidase regulatory domain-like"/>
    <property type="match status" value="1"/>
</dbReference>